<feature type="region of interest" description="Disordered" evidence="1">
    <location>
        <begin position="213"/>
        <end position="234"/>
    </location>
</feature>
<keyword evidence="3" id="KW-1185">Reference proteome</keyword>
<feature type="region of interest" description="Disordered" evidence="1">
    <location>
        <begin position="1"/>
        <end position="23"/>
    </location>
</feature>
<evidence type="ECO:0000313" key="3">
    <source>
        <dbReference type="Proteomes" id="UP000008021"/>
    </source>
</evidence>
<evidence type="ECO:0000256" key="1">
    <source>
        <dbReference type="SAM" id="MobiDB-lite"/>
    </source>
</evidence>
<accession>A0A0E0CY99</accession>
<dbReference type="Proteomes" id="UP000008021">
    <property type="component" value="Chromosome 3"/>
</dbReference>
<proteinExistence type="predicted"/>
<feature type="region of interest" description="Disordered" evidence="1">
    <location>
        <begin position="49"/>
        <end position="81"/>
    </location>
</feature>
<dbReference type="HOGENOM" id="CLU_848313_0_0_1"/>
<dbReference type="Gramene" id="OMERI03G10450.1">
    <property type="protein sequence ID" value="OMERI03G10450.1"/>
    <property type="gene ID" value="OMERI03G10450"/>
</dbReference>
<organism evidence="2">
    <name type="scientific">Oryza meridionalis</name>
    <dbReference type="NCBI Taxonomy" id="40149"/>
    <lineage>
        <taxon>Eukaryota</taxon>
        <taxon>Viridiplantae</taxon>
        <taxon>Streptophyta</taxon>
        <taxon>Embryophyta</taxon>
        <taxon>Tracheophyta</taxon>
        <taxon>Spermatophyta</taxon>
        <taxon>Magnoliopsida</taxon>
        <taxon>Liliopsida</taxon>
        <taxon>Poales</taxon>
        <taxon>Poaceae</taxon>
        <taxon>BOP clade</taxon>
        <taxon>Oryzoideae</taxon>
        <taxon>Oryzeae</taxon>
        <taxon>Oryzinae</taxon>
        <taxon>Oryza</taxon>
    </lineage>
</organism>
<reference evidence="2" key="1">
    <citation type="submission" date="2015-04" db="UniProtKB">
        <authorList>
            <consortium name="EnsemblPlants"/>
        </authorList>
    </citation>
    <scope>IDENTIFICATION</scope>
</reference>
<sequence length="328" mass="35815">MGPAPLPSRAASLTLPFRSEAPRAEEEVARVASRGGGARLGAGGALVQPAAEADAKAGSGTRGWAGSRRARRQPWRRDGSVGEAGVAERRAAVSTRWGRAACAAPGARCRRLLSRRSPPLSRRNREGELHRVLLAFHSIVARREGCIADCRQAVLAIISFPFHILLTMPKISPFDFILYRAKINGNATVSSPALGRALRDAVVTSSPFPSFWTKSSRATTPPVSPHHRDQNPSRTMENEALWTEIGIIFSNSYCRLPSLIPPHPVSHCLIPRAYTILVTSLTSWTHIHARSWSRLSCHRHPGDSYRRRQCPSFAKSSSGLSKPQSIFS</sequence>
<dbReference type="EnsemblPlants" id="OMERI03G10450.1">
    <property type="protein sequence ID" value="OMERI03G10450.1"/>
    <property type="gene ID" value="OMERI03G10450"/>
</dbReference>
<evidence type="ECO:0000313" key="2">
    <source>
        <dbReference type="EnsemblPlants" id="OMERI03G10450.1"/>
    </source>
</evidence>
<feature type="compositionally biased region" description="Polar residues" evidence="1">
    <location>
        <begin position="314"/>
        <end position="328"/>
    </location>
</feature>
<protein>
    <submittedName>
        <fullName evidence="2">Uncharacterized protein</fullName>
    </submittedName>
</protein>
<reference evidence="2" key="2">
    <citation type="submission" date="2018-05" db="EMBL/GenBank/DDBJ databases">
        <title>OmerRS3 (Oryza meridionalis Reference Sequence Version 3).</title>
        <authorList>
            <person name="Zhang J."/>
            <person name="Kudrna D."/>
            <person name="Lee S."/>
            <person name="Talag J."/>
            <person name="Welchert J."/>
            <person name="Wing R.A."/>
        </authorList>
    </citation>
    <scope>NUCLEOTIDE SEQUENCE [LARGE SCALE GENOMIC DNA]</scope>
    <source>
        <strain evidence="2">cv. OR44</strain>
    </source>
</reference>
<name>A0A0E0CY99_9ORYZ</name>
<dbReference type="AlphaFoldDB" id="A0A0E0CY99"/>
<feature type="region of interest" description="Disordered" evidence="1">
    <location>
        <begin position="308"/>
        <end position="328"/>
    </location>
</feature>